<sequence>MNNEEHPFSEQAGWRESWILFTLLLLFSSSGVIRAVEGDTVRTFSNPVFKGADPWVYKTDSCYYYCFVYKKGLAVSKTKELHKKGQLVEVWKAPAEGWNRSCIWAPELHYVCGKWYIYYAAGESGPPYIHQRTGVLEAVSSDPQGAYIDKGMIYTGDNVDCWPDTDANRWAIDMTVFEWQKKLYAVWSGWENNESTDKTRQNLYIAEMENPWTISTNRTLLSEPDQPWETDGRLDLNEGPQVLINEDRLFIIYSCGQSWLPTYKLAQLKLKNPDNNLLDRDNWIKSGPVFTGNEEVYGVGHAGFTTSPDGTEHWIVYHTKVDRKPGWERHICLQRFIFDFDGSPYFGKAQPVTVRQPLPSVSGINKRNN</sequence>
<keyword evidence="3 7" id="KW-0378">Hydrolase</keyword>
<feature type="active site" description="Proton acceptor" evidence="5">
    <location>
        <position position="53"/>
    </location>
</feature>
<evidence type="ECO:0000313" key="8">
    <source>
        <dbReference type="EMBL" id="KAA3769495.1"/>
    </source>
</evidence>
<dbReference type="Proteomes" id="UP000422221">
    <property type="component" value="Unassembled WGS sequence"/>
</dbReference>
<evidence type="ECO:0000256" key="6">
    <source>
        <dbReference type="PIRSR" id="PIRSR606710-2"/>
    </source>
</evidence>
<dbReference type="CDD" id="cd18820">
    <property type="entry name" value="GH43_LbAraf43-like"/>
    <property type="match status" value="1"/>
</dbReference>
<gene>
    <name evidence="8" type="ORF">F3F73_03500</name>
</gene>
<dbReference type="GO" id="GO:0004553">
    <property type="term" value="F:hydrolase activity, hydrolyzing O-glycosyl compounds"/>
    <property type="evidence" value="ECO:0007669"/>
    <property type="project" value="InterPro"/>
</dbReference>
<evidence type="ECO:0000256" key="7">
    <source>
        <dbReference type="RuleBase" id="RU361187"/>
    </source>
</evidence>
<dbReference type="RefSeq" id="WP_005928552.1">
    <property type="nucleotide sequence ID" value="NZ_CABKSE010000001.1"/>
</dbReference>
<evidence type="ECO:0000256" key="1">
    <source>
        <dbReference type="ARBA" id="ARBA00009865"/>
    </source>
</evidence>
<dbReference type="InterPro" id="IPR023296">
    <property type="entry name" value="Glyco_hydro_beta-prop_sf"/>
</dbReference>
<name>A0A7J4XND0_9BACE</name>
<dbReference type="InterPro" id="IPR006710">
    <property type="entry name" value="Glyco_hydro_43"/>
</dbReference>
<proteinExistence type="inferred from homology"/>
<feature type="site" description="Important for catalytic activity, responsible for pKa modulation of the active site Glu and correct orientation of both the proton donor and substrate" evidence="6">
    <location>
        <position position="173"/>
    </location>
</feature>
<dbReference type="PANTHER" id="PTHR43817">
    <property type="entry name" value="GLYCOSYL HYDROLASE"/>
    <property type="match status" value="1"/>
</dbReference>
<comment type="caution">
    <text evidence="8">The sequence shown here is derived from an EMBL/GenBank/DDBJ whole genome shotgun (WGS) entry which is preliminary data.</text>
</comment>
<comment type="similarity">
    <text evidence="1 7">Belongs to the glycosyl hydrolase 43 family.</text>
</comment>
<accession>A0A7J4XND0</accession>
<evidence type="ECO:0000256" key="5">
    <source>
        <dbReference type="PIRSR" id="PIRSR606710-1"/>
    </source>
</evidence>
<dbReference type="GO" id="GO:0005975">
    <property type="term" value="P:carbohydrate metabolic process"/>
    <property type="evidence" value="ECO:0007669"/>
    <property type="project" value="InterPro"/>
</dbReference>
<feature type="active site" description="Proton donor" evidence="5">
    <location>
        <position position="238"/>
    </location>
</feature>
<keyword evidence="2" id="KW-0732">Signal</keyword>
<protein>
    <submittedName>
        <fullName evidence="8">Family 43 glycosylhydrolase</fullName>
    </submittedName>
</protein>
<organism evidence="8 9">
    <name type="scientific">Bacteroides salyersiae</name>
    <dbReference type="NCBI Taxonomy" id="291644"/>
    <lineage>
        <taxon>Bacteria</taxon>
        <taxon>Pseudomonadati</taxon>
        <taxon>Bacteroidota</taxon>
        <taxon>Bacteroidia</taxon>
        <taxon>Bacteroidales</taxon>
        <taxon>Bacteroidaceae</taxon>
        <taxon>Bacteroides</taxon>
    </lineage>
</organism>
<keyword evidence="4 7" id="KW-0326">Glycosidase</keyword>
<dbReference type="EMBL" id="VWMK01000002">
    <property type="protein sequence ID" value="KAA3769495.1"/>
    <property type="molecule type" value="Genomic_DNA"/>
</dbReference>
<dbReference type="GeneID" id="93114836"/>
<dbReference type="Pfam" id="PF04616">
    <property type="entry name" value="Glyco_hydro_43"/>
    <property type="match status" value="1"/>
</dbReference>
<evidence type="ECO:0000256" key="2">
    <source>
        <dbReference type="ARBA" id="ARBA00022729"/>
    </source>
</evidence>
<dbReference type="Gene3D" id="2.115.10.20">
    <property type="entry name" value="Glycosyl hydrolase domain, family 43"/>
    <property type="match status" value="1"/>
</dbReference>
<reference evidence="8 9" key="1">
    <citation type="journal article" date="2019" name="Nat. Med.">
        <title>A library of human gut bacterial isolates paired with longitudinal multiomics data enables mechanistic microbiome research.</title>
        <authorList>
            <person name="Poyet M."/>
            <person name="Groussin M."/>
            <person name="Gibbons S.M."/>
            <person name="Avila-Pacheco J."/>
            <person name="Jiang X."/>
            <person name="Kearney S.M."/>
            <person name="Perrotta A.R."/>
            <person name="Berdy B."/>
            <person name="Zhao S."/>
            <person name="Lieberman T.D."/>
            <person name="Swanson P.K."/>
            <person name="Smith M."/>
            <person name="Roesemann S."/>
            <person name="Alexander J.E."/>
            <person name="Rich S.A."/>
            <person name="Livny J."/>
            <person name="Vlamakis H."/>
            <person name="Clish C."/>
            <person name="Bullock K."/>
            <person name="Deik A."/>
            <person name="Scott J."/>
            <person name="Pierce K.A."/>
            <person name="Xavier R.J."/>
            <person name="Alm E.J."/>
        </authorList>
    </citation>
    <scope>NUCLEOTIDE SEQUENCE [LARGE SCALE GENOMIC DNA]</scope>
    <source>
        <strain evidence="8 9">BIOML-A10</strain>
    </source>
</reference>
<evidence type="ECO:0000256" key="3">
    <source>
        <dbReference type="ARBA" id="ARBA00022801"/>
    </source>
</evidence>
<evidence type="ECO:0000256" key="4">
    <source>
        <dbReference type="ARBA" id="ARBA00023295"/>
    </source>
</evidence>
<dbReference type="SUPFAM" id="SSF75005">
    <property type="entry name" value="Arabinanase/levansucrase/invertase"/>
    <property type="match status" value="1"/>
</dbReference>
<dbReference type="AlphaFoldDB" id="A0A7J4XND0"/>
<dbReference type="PANTHER" id="PTHR43817:SF1">
    <property type="entry name" value="HYDROLASE, FAMILY 43, PUTATIVE (AFU_ORTHOLOGUE AFUA_3G01660)-RELATED"/>
    <property type="match status" value="1"/>
</dbReference>
<evidence type="ECO:0000313" key="9">
    <source>
        <dbReference type="Proteomes" id="UP000422221"/>
    </source>
</evidence>